<evidence type="ECO:0000313" key="3">
    <source>
        <dbReference type="Proteomes" id="UP001597264"/>
    </source>
</evidence>
<reference evidence="3" key="1">
    <citation type="journal article" date="2019" name="Int. J. Syst. Evol. Microbiol.">
        <title>The Global Catalogue of Microorganisms (GCM) 10K type strain sequencing project: providing services to taxonomists for standard genome sequencing and annotation.</title>
        <authorList>
            <consortium name="The Broad Institute Genomics Platform"/>
            <consortium name="The Broad Institute Genome Sequencing Center for Infectious Disease"/>
            <person name="Wu L."/>
            <person name="Ma J."/>
        </authorList>
    </citation>
    <scope>NUCLEOTIDE SEQUENCE [LARGE SCALE GENOMIC DNA]</scope>
    <source>
        <strain evidence="3">CCUG 54356</strain>
    </source>
</reference>
<dbReference type="Proteomes" id="UP001597264">
    <property type="component" value="Unassembled WGS sequence"/>
</dbReference>
<dbReference type="PANTHER" id="PTHR21366">
    <property type="entry name" value="GLYOXALASE FAMILY PROTEIN"/>
    <property type="match status" value="1"/>
</dbReference>
<feature type="domain" description="VOC" evidence="1">
    <location>
        <begin position="13"/>
        <end position="130"/>
    </location>
</feature>
<gene>
    <name evidence="2" type="ORF">ACFQ2X_17430</name>
</gene>
<organism evidence="2 3">
    <name type="scientific">Microbulbifer celer</name>
    <dbReference type="NCBI Taxonomy" id="435905"/>
    <lineage>
        <taxon>Bacteria</taxon>
        <taxon>Pseudomonadati</taxon>
        <taxon>Pseudomonadota</taxon>
        <taxon>Gammaproteobacteria</taxon>
        <taxon>Cellvibrionales</taxon>
        <taxon>Microbulbiferaceae</taxon>
        <taxon>Microbulbifer</taxon>
    </lineage>
</organism>
<evidence type="ECO:0000313" key="2">
    <source>
        <dbReference type="EMBL" id="MFD1218386.1"/>
    </source>
</evidence>
<dbReference type="CDD" id="cd06587">
    <property type="entry name" value="VOC"/>
    <property type="match status" value="1"/>
</dbReference>
<sequence>MSVPERPKRPLNGMRHIAFRVNDLEACERFYTDLLGMEVLFRPHHNLVYLTLGNDNLSLSRDLQGAEKAEGGTLDHFGFVVDSAEELDQWYHYLRSAEVPMVSAPHDHQDGARSFYCLDPAGNTVQPIYHPAISGQTFSSTGDHQS</sequence>
<dbReference type="InterPro" id="IPR050383">
    <property type="entry name" value="GlyoxalaseI/FosfomycinResist"/>
</dbReference>
<evidence type="ECO:0000259" key="1">
    <source>
        <dbReference type="PROSITE" id="PS51819"/>
    </source>
</evidence>
<accession>A0ABW3UET3</accession>
<dbReference type="PROSITE" id="PS51819">
    <property type="entry name" value="VOC"/>
    <property type="match status" value="1"/>
</dbReference>
<dbReference type="Gene3D" id="3.10.180.10">
    <property type="entry name" value="2,3-Dihydroxybiphenyl 1,2-Dioxygenase, domain 1"/>
    <property type="match status" value="1"/>
</dbReference>
<dbReference type="RefSeq" id="WP_230435092.1">
    <property type="nucleotide sequence ID" value="NZ_CP087715.1"/>
</dbReference>
<dbReference type="EMBL" id="JBHTLR010000034">
    <property type="protein sequence ID" value="MFD1218386.1"/>
    <property type="molecule type" value="Genomic_DNA"/>
</dbReference>
<dbReference type="SUPFAM" id="SSF54593">
    <property type="entry name" value="Glyoxalase/Bleomycin resistance protein/Dihydroxybiphenyl dioxygenase"/>
    <property type="match status" value="1"/>
</dbReference>
<dbReference type="Pfam" id="PF00903">
    <property type="entry name" value="Glyoxalase"/>
    <property type="match status" value="1"/>
</dbReference>
<protein>
    <submittedName>
        <fullName evidence="2">VOC family protein</fullName>
    </submittedName>
</protein>
<name>A0ABW3UET3_9GAMM</name>
<dbReference type="InterPro" id="IPR004360">
    <property type="entry name" value="Glyas_Fos-R_dOase_dom"/>
</dbReference>
<dbReference type="InterPro" id="IPR029068">
    <property type="entry name" value="Glyas_Bleomycin-R_OHBP_Dase"/>
</dbReference>
<proteinExistence type="predicted"/>
<keyword evidence="3" id="KW-1185">Reference proteome</keyword>
<dbReference type="InterPro" id="IPR037523">
    <property type="entry name" value="VOC_core"/>
</dbReference>
<comment type="caution">
    <text evidence="2">The sequence shown here is derived from an EMBL/GenBank/DDBJ whole genome shotgun (WGS) entry which is preliminary data.</text>
</comment>